<keyword evidence="3" id="KW-1185">Reference proteome</keyword>
<feature type="region of interest" description="Disordered" evidence="1">
    <location>
        <begin position="348"/>
        <end position="367"/>
    </location>
</feature>
<dbReference type="InterPro" id="IPR039620">
    <property type="entry name" value="BKI1/MAKR1/3/4"/>
</dbReference>
<proteinExistence type="predicted"/>
<feature type="compositionally biased region" description="Basic and acidic residues" evidence="1">
    <location>
        <begin position="425"/>
        <end position="437"/>
    </location>
</feature>
<protein>
    <submittedName>
        <fullName evidence="2">Uncharacterized protein</fullName>
    </submittedName>
</protein>
<reference evidence="2 3" key="1">
    <citation type="submission" date="2024-02" db="EMBL/GenBank/DDBJ databases">
        <authorList>
            <consortium name="ELIXIR-Norway"/>
            <consortium name="Elixir Norway"/>
        </authorList>
    </citation>
    <scope>NUCLEOTIDE SEQUENCE [LARGE SCALE GENOMIC DNA]</scope>
</reference>
<gene>
    <name evidence="2" type="ORF">CSSPTR1EN2_LOCUS1430</name>
</gene>
<dbReference type="PANTHER" id="PTHR33312:SF21">
    <property type="entry name" value="MEMBRANE-ASSOCIATED KINASE REGULATOR 3-RELATED"/>
    <property type="match status" value="1"/>
</dbReference>
<dbReference type="EMBL" id="OZ019893">
    <property type="protein sequence ID" value="CAK9191517.1"/>
    <property type="molecule type" value="Genomic_DNA"/>
</dbReference>
<feature type="compositionally biased region" description="Polar residues" evidence="1">
    <location>
        <begin position="453"/>
        <end position="471"/>
    </location>
</feature>
<dbReference type="Proteomes" id="UP001497512">
    <property type="component" value="Chromosome 1"/>
</dbReference>
<feature type="compositionally biased region" description="Polar residues" evidence="1">
    <location>
        <begin position="397"/>
        <end position="414"/>
    </location>
</feature>
<accession>A0ABP0TB90</accession>
<dbReference type="PANTHER" id="PTHR33312">
    <property type="entry name" value="MEMBRANE-ASSOCIATED KINASE REGULATOR 4-RELATED"/>
    <property type="match status" value="1"/>
</dbReference>
<feature type="region of interest" description="Disordered" evidence="1">
    <location>
        <begin position="374"/>
        <end position="488"/>
    </location>
</feature>
<sequence length="648" mass="70791">MEQHLDQRRVRLQSLAASAEMARDRNGDGKDYKVFIRKTQTRSAGRLQQHEAGDGAFSFRSPVTDDGEPGIEREQLYFDENATLPLHWESLVNSCRAHSSSSARDFEFGMVVPGAEAADQGVGIDDARFTHADELFYKGQLLPLHLRPRLQMVEKLLYENQQEKADHDDQQHDSSSCVFQAAGTTVAEPYSNLLLQPPTNLSRLFQPAYRKDVCVSYSSAEDVVPSIETTAATDSRSSSFQSHVGSYSSWESGSAADNGGSSRDSNGSSQDAYFAASCCNESFDNSKKNTPPYNKPVLLKSSKEPPFLHNREVFSTHSKKQQDQSSTFSSWLRPFKWNVLFGALKKASSKPSIQEPKPEARQTQQQINRFSESSFSFPQAPPHFTVVPPPYTPSIEHGSSCSEETASSLMSSATAEEDPPVLKATSDRERRERRSDPSHLPTKNGANGAVLTASESSDNESGPENNDSTAPGESEKVHSMAVSGTAEERFMSNVGAGAGERSKARDRWMKYIKMLKPLYGKMPPRLNDVVKMDNNNVSISAAAATAPHGTILLSRRAAGSLPCIKPAADQKKLSVSAQKTLSGSLSFLSQTSRIAYIGAAPRKSNAGDSAGVLLQPLSHSMISDLQCSLQVTIAHCKHSHSTQHLEDP</sequence>
<evidence type="ECO:0000313" key="3">
    <source>
        <dbReference type="Proteomes" id="UP001497512"/>
    </source>
</evidence>
<evidence type="ECO:0000256" key="1">
    <source>
        <dbReference type="SAM" id="MobiDB-lite"/>
    </source>
</evidence>
<name>A0ABP0TB90_9BRYO</name>
<organism evidence="2 3">
    <name type="scientific">Sphagnum troendelagicum</name>
    <dbReference type="NCBI Taxonomy" id="128251"/>
    <lineage>
        <taxon>Eukaryota</taxon>
        <taxon>Viridiplantae</taxon>
        <taxon>Streptophyta</taxon>
        <taxon>Embryophyta</taxon>
        <taxon>Bryophyta</taxon>
        <taxon>Sphagnophytina</taxon>
        <taxon>Sphagnopsida</taxon>
        <taxon>Sphagnales</taxon>
        <taxon>Sphagnaceae</taxon>
        <taxon>Sphagnum</taxon>
    </lineage>
</organism>
<evidence type="ECO:0000313" key="2">
    <source>
        <dbReference type="EMBL" id="CAK9191517.1"/>
    </source>
</evidence>